<dbReference type="Pfam" id="PF08281">
    <property type="entry name" value="Sigma70_r4_2"/>
    <property type="match status" value="1"/>
</dbReference>
<dbReference type="PANTHER" id="PTHR43133:SF57">
    <property type="entry name" value="RNA POLYMERASE SIGMA-70 FACTOR"/>
    <property type="match status" value="1"/>
</dbReference>
<keyword evidence="10" id="KW-1185">Reference proteome</keyword>
<dbReference type="InterPro" id="IPR013325">
    <property type="entry name" value="RNA_pol_sigma_r2"/>
</dbReference>
<evidence type="ECO:0000256" key="3">
    <source>
        <dbReference type="ARBA" id="ARBA00023082"/>
    </source>
</evidence>
<dbReference type="InterPro" id="IPR036388">
    <property type="entry name" value="WH-like_DNA-bd_sf"/>
</dbReference>
<feature type="domain" description="RNA polymerase sigma-70 region 2" evidence="5">
    <location>
        <begin position="31"/>
        <end position="99"/>
    </location>
</feature>
<organism evidence="8 9">
    <name type="scientific">Actinoplanes lobatus</name>
    <dbReference type="NCBI Taxonomy" id="113568"/>
    <lineage>
        <taxon>Bacteria</taxon>
        <taxon>Bacillati</taxon>
        <taxon>Actinomycetota</taxon>
        <taxon>Actinomycetes</taxon>
        <taxon>Micromonosporales</taxon>
        <taxon>Micromonosporaceae</taxon>
        <taxon>Actinoplanes</taxon>
    </lineage>
</organism>
<evidence type="ECO:0000256" key="4">
    <source>
        <dbReference type="ARBA" id="ARBA00023163"/>
    </source>
</evidence>
<dbReference type="EMBL" id="JACHNC010000001">
    <property type="protein sequence ID" value="MBB4749177.1"/>
    <property type="molecule type" value="Genomic_DNA"/>
</dbReference>
<protein>
    <submittedName>
        <fullName evidence="7">RNA polymerase sigma factor</fullName>
    </submittedName>
    <submittedName>
        <fullName evidence="8">RNA polymerase sigma-70 factor (ECF subfamily)</fullName>
    </submittedName>
</protein>
<gene>
    <name evidence="7" type="ORF">Alo02nite_81630</name>
    <name evidence="8" type="ORF">BJ964_003338</name>
</gene>
<evidence type="ECO:0000259" key="6">
    <source>
        <dbReference type="Pfam" id="PF08281"/>
    </source>
</evidence>
<evidence type="ECO:0000313" key="10">
    <source>
        <dbReference type="Proteomes" id="UP000631312"/>
    </source>
</evidence>
<accession>A0A7W7MG87</accession>
<dbReference type="CDD" id="cd06171">
    <property type="entry name" value="Sigma70_r4"/>
    <property type="match status" value="1"/>
</dbReference>
<dbReference type="PANTHER" id="PTHR43133">
    <property type="entry name" value="RNA POLYMERASE ECF-TYPE SIGMA FACTO"/>
    <property type="match status" value="1"/>
</dbReference>
<dbReference type="Gene3D" id="1.10.10.10">
    <property type="entry name" value="Winged helix-like DNA-binding domain superfamily/Winged helix DNA-binding domain"/>
    <property type="match status" value="1"/>
</dbReference>
<dbReference type="NCBIfam" id="TIGR02937">
    <property type="entry name" value="sigma70-ECF"/>
    <property type="match status" value="1"/>
</dbReference>
<dbReference type="GO" id="GO:0003677">
    <property type="term" value="F:DNA binding"/>
    <property type="evidence" value="ECO:0007669"/>
    <property type="project" value="InterPro"/>
</dbReference>
<dbReference type="GO" id="GO:0006352">
    <property type="term" value="P:DNA-templated transcription initiation"/>
    <property type="evidence" value="ECO:0007669"/>
    <property type="project" value="InterPro"/>
</dbReference>
<dbReference type="Proteomes" id="UP000631312">
    <property type="component" value="Unassembled WGS sequence"/>
</dbReference>
<keyword evidence="4" id="KW-0804">Transcription</keyword>
<dbReference type="InterPro" id="IPR039425">
    <property type="entry name" value="RNA_pol_sigma-70-like"/>
</dbReference>
<reference evidence="7 10" key="2">
    <citation type="submission" date="2021-01" db="EMBL/GenBank/DDBJ databases">
        <title>Whole genome shotgun sequence of Actinoplanes lobatus NBRC 12513.</title>
        <authorList>
            <person name="Komaki H."/>
            <person name="Tamura T."/>
        </authorList>
    </citation>
    <scope>NUCLEOTIDE SEQUENCE [LARGE SCALE GENOMIC DNA]</scope>
    <source>
        <strain evidence="7 10">NBRC 12513</strain>
    </source>
</reference>
<reference evidence="8 9" key="1">
    <citation type="submission" date="2020-08" db="EMBL/GenBank/DDBJ databases">
        <title>Sequencing the genomes of 1000 actinobacteria strains.</title>
        <authorList>
            <person name="Klenk H.-P."/>
        </authorList>
    </citation>
    <scope>NUCLEOTIDE SEQUENCE [LARGE SCALE GENOMIC DNA]</scope>
    <source>
        <strain evidence="8 9">DSM 43150</strain>
    </source>
</reference>
<evidence type="ECO:0000259" key="5">
    <source>
        <dbReference type="Pfam" id="PF04542"/>
    </source>
</evidence>
<dbReference type="InterPro" id="IPR013249">
    <property type="entry name" value="RNA_pol_sigma70_r4_t2"/>
</dbReference>
<keyword evidence="3" id="KW-0731">Sigma factor</keyword>
<dbReference type="RefSeq" id="WP_188121540.1">
    <property type="nucleotide sequence ID" value="NZ_BOMP01000157.1"/>
</dbReference>
<evidence type="ECO:0000313" key="9">
    <source>
        <dbReference type="Proteomes" id="UP000590511"/>
    </source>
</evidence>
<feature type="domain" description="RNA polymerase sigma factor 70 region 4 type 2" evidence="6">
    <location>
        <begin position="138"/>
        <end position="188"/>
    </location>
</feature>
<dbReference type="InterPro" id="IPR014284">
    <property type="entry name" value="RNA_pol_sigma-70_dom"/>
</dbReference>
<dbReference type="SUPFAM" id="SSF88659">
    <property type="entry name" value="Sigma3 and sigma4 domains of RNA polymerase sigma factors"/>
    <property type="match status" value="1"/>
</dbReference>
<keyword evidence="2" id="KW-0805">Transcription regulation</keyword>
<sequence>MTAPTMQPSVEDGLDLVRRHQAGDREAFAEIYRIHYPLVFRFASRRVLDRQLAEDLAQDTFCKAFAQLGTQFECRDKAIGAWLFTIARNLVADHFKRLSTRLSRPSGAVTSPFENGAFDLLDPVPAADEPVLAALRSQDLAAALLYLTDQQQTVLILRYFRGLSVVETAREMGIAEGAVKAATYRATRNLAQRLDVEDWL</sequence>
<dbReference type="GO" id="GO:0016987">
    <property type="term" value="F:sigma factor activity"/>
    <property type="evidence" value="ECO:0007669"/>
    <property type="project" value="UniProtKB-KW"/>
</dbReference>
<dbReference type="EMBL" id="BOMP01000157">
    <property type="protein sequence ID" value="GIE45265.1"/>
    <property type="molecule type" value="Genomic_DNA"/>
</dbReference>
<evidence type="ECO:0000256" key="1">
    <source>
        <dbReference type="ARBA" id="ARBA00010641"/>
    </source>
</evidence>
<dbReference type="Pfam" id="PF04542">
    <property type="entry name" value="Sigma70_r2"/>
    <property type="match status" value="1"/>
</dbReference>
<evidence type="ECO:0000313" key="8">
    <source>
        <dbReference type="EMBL" id="MBB4749177.1"/>
    </source>
</evidence>
<dbReference type="InterPro" id="IPR007627">
    <property type="entry name" value="RNA_pol_sigma70_r2"/>
</dbReference>
<comment type="similarity">
    <text evidence="1">Belongs to the sigma-70 factor family. ECF subfamily.</text>
</comment>
<dbReference type="AlphaFoldDB" id="A0A7W7MG87"/>
<dbReference type="Gene3D" id="1.10.1740.10">
    <property type="match status" value="1"/>
</dbReference>
<comment type="caution">
    <text evidence="8">The sequence shown here is derived from an EMBL/GenBank/DDBJ whole genome shotgun (WGS) entry which is preliminary data.</text>
</comment>
<dbReference type="InterPro" id="IPR013324">
    <property type="entry name" value="RNA_pol_sigma_r3/r4-like"/>
</dbReference>
<evidence type="ECO:0000256" key="2">
    <source>
        <dbReference type="ARBA" id="ARBA00023015"/>
    </source>
</evidence>
<name>A0A7W7MG87_9ACTN</name>
<dbReference type="SUPFAM" id="SSF88946">
    <property type="entry name" value="Sigma2 domain of RNA polymerase sigma factors"/>
    <property type="match status" value="1"/>
</dbReference>
<dbReference type="Proteomes" id="UP000590511">
    <property type="component" value="Unassembled WGS sequence"/>
</dbReference>
<evidence type="ECO:0000313" key="7">
    <source>
        <dbReference type="EMBL" id="GIE45265.1"/>
    </source>
</evidence>
<proteinExistence type="inferred from homology"/>